<evidence type="ECO:0000259" key="2">
    <source>
        <dbReference type="PROSITE" id="PS50110"/>
    </source>
</evidence>
<reference evidence="3 4" key="1">
    <citation type="journal article" date="2021" name="Sci. Rep.">
        <title>The genome of the diatom Chaetoceros tenuissimus carries an ancient integrated fragment of an extant virus.</title>
        <authorList>
            <person name="Hongo Y."/>
            <person name="Kimura K."/>
            <person name="Takaki Y."/>
            <person name="Yoshida Y."/>
            <person name="Baba S."/>
            <person name="Kobayashi G."/>
            <person name="Nagasaki K."/>
            <person name="Hano T."/>
            <person name="Tomaru Y."/>
        </authorList>
    </citation>
    <scope>NUCLEOTIDE SEQUENCE [LARGE SCALE GENOMIC DNA]</scope>
    <source>
        <strain evidence="3 4">NIES-3715</strain>
    </source>
</reference>
<organism evidence="3 4">
    <name type="scientific">Chaetoceros tenuissimus</name>
    <dbReference type="NCBI Taxonomy" id="426638"/>
    <lineage>
        <taxon>Eukaryota</taxon>
        <taxon>Sar</taxon>
        <taxon>Stramenopiles</taxon>
        <taxon>Ochrophyta</taxon>
        <taxon>Bacillariophyta</taxon>
        <taxon>Coscinodiscophyceae</taxon>
        <taxon>Chaetocerotophycidae</taxon>
        <taxon>Chaetocerotales</taxon>
        <taxon>Chaetocerotaceae</taxon>
        <taxon>Chaetoceros</taxon>
    </lineage>
</organism>
<evidence type="ECO:0000313" key="4">
    <source>
        <dbReference type="Proteomes" id="UP001054902"/>
    </source>
</evidence>
<dbReference type="EMBL" id="BLLK01000045">
    <property type="protein sequence ID" value="GFH52057.1"/>
    <property type="molecule type" value="Genomic_DNA"/>
</dbReference>
<gene>
    <name evidence="3" type="ORF">CTEN210_08533</name>
</gene>
<comment type="caution">
    <text evidence="1">Lacks conserved residue(s) required for the propagation of feature annotation.</text>
</comment>
<accession>A0AAD3CU07</accession>
<sequence length="264" mass="30772">MLYILYNMKIKEEFNPRRSLFSRYFEKQKSTRRKLVKFNCDVKIVEIEYSSSEINNYSRDKKDKEKLKKIFASSIQSLGISFIKMQTQHSCENFTSPLLRLTPEDRIVFSGSPEYKTLLEENVKNILIVEHNSSVSYAIRQTFQVAFKHAKVEQVRSAEEALATIERRGKPLSFDIIISNHRLQEGSIMGSDFFHDLHEMKGLDKCLMIGFTKNLKEDSPFLATFVDFLWSQNSFPEITTQLKNDLIASLLQKRNDGEETVIFL</sequence>
<feature type="domain" description="Response regulatory" evidence="2">
    <location>
        <begin position="125"/>
        <end position="246"/>
    </location>
</feature>
<keyword evidence="4" id="KW-1185">Reference proteome</keyword>
<evidence type="ECO:0000256" key="1">
    <source>
        <dbReference type="PROSITE-ProRule" id="PRU00169"/>
    </source>
</evidence>
<dbReference type="AlphaFoldDB" id="A0AAD3CU07"/>
<proteinExistence type="predicted"/>
<comment type="caution">
    <text evidence="3">The sequence shown here is derived from an EMBL/GenBank/DDBJ whole genome shotgun (WGS) entry which is preliminary data.</text>
</comment>
<dbReference type="InterPro" id="IPR001789">
    <property type="entry name" value="Sig_transdc_resp-reg_receiver"/>
</dbReference>
<dbReference type="Proteomes" id="UP001054902">
    <property type="component" value="Unassembled WGS sequence"/>
</dbReference>
<name>A0AAD3CU07_9STRA</name>
<dbReference type="GO" id="GO:0000160">
    <property type="term" value="P:phosphorelay signal transduction system"/>
    <property type="evidence" value="ECO:0007669"/>
    <property type="project" value="InterPro"/>
</dbReference>
<evidence type="ECO:0000313" key="3">
    <source>
        <dbReference type="EMBL" id="GFH52057.1"/>
    </source>
</evidence>
<dbReference type="PROSITE" id="PS50110">
    <property type="entry name" value="RESPONSE_REGULATORY"/>
    <property type="match status" value="1"/>
</dbReference>
<dbReference type="Gene3D" id="3.40.50.2300">
    <property type="match status" value="1"/>
</dbReference>
<protein>
    <recommendedName>
        <fullName evidence="2">Response regulatory domain-containing protein</fullName>
    </recommendedName>
</protein>